<feature type="chain" id="PRO_5015771688" description="Copper chaperone PCu(A)C" evidence="2">
    <location>
        <begin position="22"/>
        <end position="176"/>
    </location>
</feature>
<protein>
    <recommendedName>
        <fullName evidence="5">Copper chaperone PCu(A)C</fullName>
    </recommendedName>
</protein>
<dbReference type="InterPro" id="IPR058248">
    <property type="entry name" value="Lxx211020-like"/>
</dbReference>
<evidence type="ECO:0000313" key="3">
    <source>
        <dbReference type="EMBL" id="PRZ48938.1"/>
    </source>
</evidence>
<accession>A0A2T1AKW0</accession>
<dbReference type="RefSeq" id="WP_106162955.1">
    <property type="nucleotide sequence ID" value="NZ_PVUF01000003.1"/>
</dbReference>
<evidence type="ECO:0008006" key="5">
    <source>
        <dbReference type="Google" id="ProtNLM"/>
    </source>
</evidence>
<evidence type="ECO:0000256" key="2">
    <source>
        <dbReference type="SAM" id="SignalP"/>
    </source>
</evidence>
<gene>
    <name evidence="3" type="ORF">CLV89_103253</name>
</gene>
<evidence type="ECO:0000256" key="1">
    <source>
        <dbReference type="SAM" id="MobiDB-lite"/>
    </source>
</evidence>
<feature type="compositionally biased region" description="Basic and acidic residues" evidence="1">
    <location>
        <begin position="153"/>
        <end position="176"/>
    </location>
</feature>
<feature type="region of interest" description="Disordered" evidence="1">
    <location>
        <begin position="148"/>
        <end position="176"/>
    </location>
</feature>
<dbReference type="PANTHER" id="PTHR36302:SF1">
    <property type="entry name" value="COPPER CHAPERONE PCU(A)C"/>
    <property type="match status" value="1"/>
</dbReference>
<sequence>MSFKSLTLSAALSTVATLALAGAASAHMIIEDAYARASNKMAGAAFMEIINHSDVDDRLVDVRSDVAKRVQLHTHSEDENGVMKMMHVEEGFAISAGETHQLKRGGDHVMFMGLTRELKDGDSVNVTLVFESAGEVTVEIPVDMARQSKAGHGSHEGHADHADHDGHSDHGDGESN</sequence>
<dbReference type="Gene3D" id="2.60.40.1890">
    <property type="entry name" value="PCu(A)C copper chaperone"/>
    <property type="match status" value="1"/>
</dbReference>
<dbReference type="Proteomes" id="UP000237718">
    <property type="component" value="Unassembled WGS sequence"/>
</dbReference>
<keyword evidence="2" id="KW-0732">Signal</keyword>
<evidence type="ECO:0000313" key="4">
    <source>
        <dbReference type="Proteomes" id="UP000237718"/>
    </source>
</evidence>
<dbReference type="PANTHER" id="PTHR36302">
    <property type="entry name" value="BLR7088 PROTEIN"/>
    <property type="match status" value="1"/>
</dbReference>
<organism evidence="3 4">
    <name type="scientific">Tritonibacter scottomollicae</name>
    <name type="common">Epibacterium scottomollicae</name>
    <dbReference type="NCBI Taxonomy" id="483013"/>
    <lineage>
        <taxon>Bacteria</taxon>
        <taxon>Pseudomonadati</taxon>
        <taxon>Pseudomonadota</taxon>
        <taxon>Alphaproteobacteria</taxon>
        <taxon>Rhodobacterales</taxon>
        <taxon>Paracoccaceae</taxon>
        <taxon>Tritonibacter</taxon>
    </lineage>
</organism>
<dbReference type="EMBL" id="PVUF01000003">
    <property type="protein sequence ID" value="PRZ48938.1"/>
    <property type="molecule type" value="Genomic_DNA"/>
</dbReference>
<dbReference type="InterPro" id="IPR036182">
    <property type="entry name" value="PCuAC_sf"/>
</dbReference>
<dbReference type="OrthoDB" id="9796962at2"/>
<feature type="signal peptide" evidence="2">
    <location>
        <begin position="1"/>
        <end position="21"/>
    </location>
</feature>
<dbReference type="InterPro" id="IPR007410">
    <property type="entry name" value="LpqE-like"/>
</dbReference>
<dbReference type="Pfam" id="PF04314">
    <property type="entry name" value="PCuAC"/>
    <property type="match status" value="1"/>
</dbReference>
<reference evidence="3 4" key="1">
    <citation type="submission" date="2018-03" db="EMBL/GenBank/DDBJ databases">
        <title>Genomic Encyclopedia of Archaeal and Bacterial Type Strains, Phase II (KMG-II): from individual species to whole genera.</title>
        <authorList>
            <person name="Goeker M."/>
        </authorList>
    </citation>
    <scope>NUCLEOTIDE SEQUENCE [LARGE SCALE GENOMIC DNA]</scope>
    <source>
        <strain evidence="3 4">DSM 25328</strain>
    </source>
</reference>
<dbReference type="AlphaFoldDB" id="A0A2T1AKW0"/>
<name>A0A2T1AKW0_TRISK</name>
<proteinExistence type="predicted"/>
<dbReference type="SUPFAM" id="SSF110087">
    <property type="entry name" value="DR1885-like metal-binding protein"/>
    <property type="match status" value="1"/>
</dbReference>
<comment type="caution">
    <text evidence="3">The sequence shown here is derived from an EMBL/GenBank/DDBJ whole genome shotgun (WGS) entry which is preliminary data.</text>
</comment>